<dbReference type="EMBL" id="BPLR01021559">
    <property type="protein sequence ID" value="GIX91120.1"/>
    <property type="molecule type" value="Genomic_DNA"/>
</dbReference>
<evidence type="ECO:0000313" key="2">
    <source>
        <dbReference type="Proteomes" id="UP001054945"/>
    </source>
</evidence>
<name>A0AAV4P1T3_CAEEX</name>
<accession>A0AAV4P1T3</accession>
<proteinExistence type="predicted"/>
<dbReference type="Proteomes" id="UP001054945">
    <property type="component" value="Unassembled WGS sequence"/>
</dbReference>
<gene>
    <name evidence="1" type="ORF">CEXT_209261</name>
</gene>
<reference evidence="1 2" key="1">
    <citation type="submission" date="2021-06" db="EMBL/GenBank/DDBJ databases">
        <title>Caerostris extrusa draft genome.</title>
        <authorList>
            <person name="Kono N."/>
            <person name="Arakawa K."/>
        </authorList>
    </citation>
    <scope>NUCLEOTIDE SEQUENCE [LARGE SCALE GENOMIC DNA]</scope>
</reference>
<dbReference type="AlphaFoldDB" id="A0AAV4P1T3"/>
<comment type="caution">
    <text evidence="1">The sequence shown here is derived from an EMBL/GenBank/DDBJ whole genome shotgun (WGS) entry which is preliminary data.</text>
</comment>
<keyword evidence="2" id="KW-1185">Reference proteome</keyword>
<organism evidence="1 2">
    <name type="scientific">Caerostris extrusa</name>
    <name type="common">Bark spider</name>
    <name type="synonym">Caerostris bankana</name>
    <dbReference type="NCBI Taxonomy" id="172846"/>
    <lineage>
        <taxon>Eukaryota</taxon>
        <taxon>Metazoa</taxon>
        <taxon>Ecdysozoa</taxon>
        <taxon>Arthropoda</taxon>
        <taxon>Chelicerata</taxon>
        <taxon>Arachnida</taxon>
        <taxon>Araneae</taxon>
        <taxon>Araneomorphae</taxon>
        <taxon>Entelegynae</taxon>
        <taxon>Araneoidea</taxon>
        <taxon>Araneidae</taxon>
        <taxon>Caerostris</taxon>
    </lineage>
</organism>
<protein>
    <submittedName>
        <fullName evidence="1">Uncharacterized protein</fullName>
    </submittedName>
</protein>
<sequence length="110" mass="12164">MIPSQYGYMHPSYARPAFMVPPQVPGAPYIATQPTMVTTIIPPISPNPTIRPPLLPTTHSFVPSMPSALLRTPTRHEYTPVNAQQFAAMVPQPPMSHKAYPHVYPSGLYK</sequence>
<evidence type="ECO:0000313" key="1">
    <source>
        <dbReference type="EMBL" id="GIX91120.1"/>
    </source>
</evidence>